<evidence type="ECO:0008006" key="8">
    <source>
        <dbReference type="Google" id="ProtNLM"/>
    </source>
</evidence>
<protein>
    <recommendedName>
        <fullName evidence="8">VIT family protein</fullName>
    </recommendedName>
</protein>
<evidence type="ECO:0000313" key="7">
    <source>
        <dbReference type="Proteomes" id="UP001501588"/>
    </source>
</evidence>
<evidence type="ECO:0000256" key="4">
    <source>
        <dbReference type="ARBA" id="ARBA00023136"/>
    </source>
</evidence>
<comment type="subcellular location">
    <subcellularLocation>
        <location evidence="1">Endomembrane system</location>
        <topology evidence="1">Multi-pass membrane protein</topology>
    </subcellularLocation>
</comment>
<feature type="transmembrane region" description="Helical" evidence="5">
    <location>
        <begin position="116"/>
        <end position="137"/>
    </location>
</feature>
<name>A0ABN1G940_9PROT</name>
<organism evidence="6 7">
    <name type="scientific">Craurococcus roseus</name>
    <dbReference type="NCBI Taxonomy" id="77585"/>
    <lineage>
        <taxon>Bacteria</taxon>
        <taxon>Pseudomonadati</taxon>
        <taxon>Pseudomonadota</taxon>
        <taxon>Alphaproteobacteria</taxon>
        <taxon>Acetobacterales</taxon>
        <taxon>Acetobacteraceae</taxon>
        <taxon>Craurococcus</taxon>
    </lineage>
</organism>
<accession>A0ABN1G940</accession>
<sequence length="176" mass="17453">MSPADAGLGATVRRYLPDLVYGANDGVVTTFAVVAGVVGADLPARVILLLGFANLFADGVSMAASNVLSQRSKADGERPALRVAARNGAATFTGFVAAGVVPLLAYLVPLAPGNRFAAAAGLALATLFAVGAGRSFFAPRPWVRAGAEMLAIGAAAGAVAYGVGVLGARWLGAAGI</sequence>
<gene>
    <name evidence="6" type="ORF">GCM10009416_49700</name>
</gene>
<dbReference type="Pfam" id="PF01988">
    <property type="entry name" value="VIT1"/>
    <property type="match status" value="2"/>
</dbReference>
<feature type="transmembrane region" description="Helical" evidence="5">
    <location>
        <begin position="149"/>
        <end position="171"/>
    </location>
</feature>
<dbReference type="RefSeq" id="WP_343898157.1">
    <property type="nucleotide sequence ID" value="NZ_BAAAFZ010000113.1"/>
</dbReference>
<keyword evidence="7" id="KW-1185">Reference proteome</keyword>
<feature type="transmembrane region" description="Helical" evidence="5">
    <location>
        <begin position="19"/>
        <end position="40"/>
    </location>
</feature>
<proteinExistence type="predicted"/>
<evidence type="ECO:0000256" key="5">
    <source>
        <dbReference type="SAM" id="Phobius"/>
    </source>
</evidence>
<dbReference type="Proteomes" id="UP001501588">
    <property type="component" value="Unassembled WGS sequence"/>
</dbReference>
<keyword evidence="2 5" id="KW-0812">Transmembrane</keyword>
<evidence type="ECO:0000256" key="1">
    <source>
        <dbReference type="ARBA" id="ARBA00004127"/>
    </source>
</evidence>
<evidence type="ECO:0000256" key="3">
    <source>
        <dbReference type="ARBA" id="ARBA00022989"/>
    </source>
</evidence>
<dbReference type="EMBL" id="BAAAFZ010000113">
    <property type="protein sequence ID" value="GAA0606640.1"/>
    <property type="molecule type" value="Genomic_DNA"/>
</dbReference>
<keyword evidence="4 5" id="KW-0472">Membrane</keyword>
<dbReference type="InterPro" id="IPR008217">
    <property type="entry name" value="Ccc1_fam"/>
</dbReference>
<keyword evidence="3 5" id="KW-1133">Transmembrane helix</keyword>
<feature type="transmembrane region" description="Helical" evidence="5">
    <location>
        <begin position="89"/>
        <end position="110"/>
    </location>
</feature>
<comment type="caution">
    <text evidence="6">The sequence shown here is derived from an EMBL/GenBank/DDBJ whole genome shotgun (WGS) entry which is preliminary data.</text>
</comment>
<evidence type="ECO:0000256" key="2">
    <source>
        <dbReference type="ARBA" id="ARBA00022692"/>
    </source>
</evidence>
<evidence type="ECO:0000313" key="6">
    <source>
        <dbReference type="EMBL" id="GAA0606640.1"/>
    </source>
</evidence>
<feature type="transmembrane region" description="Helical" evidence="5">
    <location>
        <begin position="46"/>
        <end position="68"/>
    </location>
</feature>
<reference evidence="6 7" key="1">
    <citation type="journal article" date="2019" name="Int. J. Syst. Evol. Microbiol.">
        <title>The Global Catalogue of Microorganisms (GCM) 10K type strain sequencing project: providing services to taxonomists for standard genome sequencing and annotation.</title>
        <authorList>
            <consortium name="The Broad Institute Genomics Platform"/>
            <consortium name="The Broad Institute Genome Sequencing Center for Infectious Disease"/>
            <person name="Wu L."/>
            <person name="Ma J."/>
        </authorList>
    </citation>
    <scope>NUCLEOTIDE SEQUENCE [LARGE SCALE GENOMIC DNA]</scope>
    <source>
        <strain evidence="6 7">JCM 9933</strain>
    </source>
</reference>
<dbReference type="PANTHER" id="PTHR31851">
    <property type="entry name" value="FE(2+)/MN(2+) TRANSPORTER PCL1"/>
    <property type="match status" value="1"/>
</dbReference>